<accession>A0A3M7TF12</accession>
<dbReference type="OrthoDB" id="594443at2"/>
<evidence type="ECO:0000313" key="4">
    <source>
        <dbReference type="EMBL" id="RNA61229.1"/>
    </source>
</evidence>
<organism evidence="4 5">
    <name type="scientific">Chryseobacterium nematophagum</name>
    <dbReference type="NCBI Taxonomy" id="2305228"/>
    <lineage>
        <taxon>Bacteria</taxon>
        <taxon>Pseudomonadati</taxon>
        <taxon>Bacteroidota</taxon>
        <taxon>Flavobacteriia</taxon>
        <taxon>Flavobacteriales</taxon>
        <taxon>Weeksellaceae</taxon>
        <taxon>Chryseobacterium group</taxon>
        <taxon>Chryseobacterium</taxon>
    </lineage>
</organism>
<dbReference type="RefSeq" id="WP_122635393.1">
    <property type="nucleotide sequence ID" value="NZ_QWIU01000002.1"/>
</dbReference>
<evidence type="ECO:0000256" key="2">
    <source>
        <dbReference type="SAM" id="Phobius"/>
    </source>
</evidence>
<feature type="transmembrane region" description="Helical" evidence="2">
    <location>
        <begin position="194"/>
        <end position="214"/>
    </location>
</feature>
<dbReference type="EMBL" id="QWIU01000002">
    <property type="protein sequence ID" value="RNA61229.1"/>
    <property type="molecule type" value="Genomic_DNA"/>
</dbReference>
<keyword evidence="2" id="KW-0812">Transmembrane</keyword>
<reference evidence="4 5" key="1">
    <citation type="submission" date="2018-08" db="EMBL/GenBank/DDBJ databases">
        <title>Chryseobacterium nematophagum: a novel matrix digesting pathogen of nematodes.</title>
        <authorList>
            <person name="Page A."/>
            <person name="Roberts M."/>
            <person name="Felix M.-A."/>
            <person name="Weir W."/>
        </authorList>
    </citation>
    <scope>NUCLEOTIDE SEQUENCE [LARGE SCALE GENOMIC DNA]</scope>
    <source>
        <strain evidence="4 5">JUb129</strain>
    </source>
</reference>
<evidence type="ECO:0000256" key="1">
    <source>
        <dbReference type="SAM" id="MobiDB-lite"/>
    </source>
</evidence>
<keyword evidence="2" id="KW-0472">Membrane</keyword>
<feature type="transmembrane region" description="Helical" evidence="2">
    <location>
        <begin position="161"/>
        <end position="182"/>
    </location>
</feature>
<evidence type="ECO:0000259" key="3">
    <source>
        <dbReference type="Pfam" id="PF13386"/>
    </source>
</evidence>
<feature type="transmembrane region" description="Helical" evidence="2">
    <location>
        <begin position="48"/>
        <end position="66"/>
    </location>
</feature>
<comment type="caution">
    <text evidence="4">The sequence shown here is derived from an EMBL/GenBank/DDBJ whole genome shotgun (WGS) entry which is preliminary data.</text>
</comment>
<dbReference type="Pfam" id="PF13386">
    <property type="entry name" value="DsbD_2"/>
    <property type="match status" value="1"/>
</dbReference>
<dbReference type="PANTHER" id="PTHR42208:SF1">
    <property type="entry name" value="HEAVY METAL TRANSPORTER"/>
    <property type="match status" value="1"/>
</dbReference>
<dbReference type="Proteomes" id="UP000278775">
    <property type="component" value="Unassembled WGS sequence"/>
</dbReference>
<name>A0A3M7TF12_9FLAO</name>
<sequence length="256" mass="27820">MEIALILSAIGLGFASGFHCIGMCGPIALSMGLTKKQATNYYIQNLTYQFGRICTYSILGAVLGIIGEGFEMAGFQQYLTIAVGVILIFMALFSFGGKDFASKLPFLSRLLFSVKSNVGRLLQKADYRSRFTTGILNGFLPCGMVYMALTASLASGGIWKGALYMALFGLGTLPFMFAIVIAGNIINQAFRIKVLKVIPIIMTILGALFIVRGLELGIPYISPRAEAMTIKKDNQGDCHLEGDDHTNHHHESMNSH</sequence>
<feature type="transmembrane region" description="Helical" evidence="2">
    <location>
        <begin position="134"/>
        <end position="155"/>
    </location>
</feature>
<evidence type="ECO:0000313" key="5">
    <source>
        <dbReference type="Proteomes" id="UP000278775"/>
    </source>
</evidence>
<keyword evidence="2" id="KW-1133">Transmembrane helix</keyword>
<proteinExistence type="predicted"/>
<feature type="domain" description="Urease accessory protein UreH-like transmembrane" evidence="3">
    <location>
        <begin position="9"/>
        <end position="207"/>
    </location>
</feature>
<dbReference type="AlphaFoldDB" id="A0A3M7TF12"/>
<dbReference type="PANTHER" id="PTHR42208">
    <property type="entry name" value="HEAVY METAL TRANSPORTER-RELATED"/>
    <property type="match status" value="1"/>
</dbReference>
<gene>
    <name evidence="4" type="ORF">D1631_04385</name>
</gene>
<dbReference type="InterPro" id="IPR039447">
    <property type="entry name" value="UreH-like_TM_dom"/>
</dbReference>
<protein>
    <submittedName>
        <fullName evidence="4">Sulfite exporter TauE/SafE family protein</fullName>
    </submittedName>
</protein>
<feature type="transmembrane region" description="Helical" evidence="2">
    <location>
        <begin position="78"/>
        <end position="97"/>
    </location>
</feature>
<feature type="region of interest" description="Disordered" evidence="1">
    <location>
        <begin position="236"/>
        <end position="256"/>
    </location>
</feature>